<dbReference type="RefSeq" id="WP_160802103.1">
    <property type="nucleotide sequence ID" value="NZ_WUUL01000009.1"/>
</dbReference>
<gene>
    <name evidence="2" type="ORF">GSM42_13715</name>
</gene>
<keyword evidence="1" id="KW-0732">Signal</keyword>
<protein>
    <submittedName>
        <fullName evidence="2">Uncharacterized protein</fullName>
    </submittedName>
</protein>
<comment type="caution">
    <text evidence="2">The sequence shown here is derived from an EMBL/GenBank/DDBJ whole genome shotgun (WGS) entry which is preliminary data.</text>
</comment>
<dbReference type="EMBL" id="WUUL01000009">
    <property type="protein sequence ID" value="MXQ54751.1"/>
    <property type="molecule type" value="Genomic_DNA"/>
</dbReference>
<evidence type="ECO:0000256" key="1">
    <source>
        <dbReference type="SAM" id="SignalP"/>
    </source>
</evidence>
<feature type="signal peptide" evidence="1">
    <location>
        <begin position="1"/>
        <end position="23"/>
    </location>
</feature>
<evidence type="ECO:0000313" key="2">
    <source>
        <dbReference type="EMBL" id="MXQ54751.1"/>
    </source>
</evidence>
<dbReference type="Proteomes" id="UP000430692">
    <property type="component" value="Unassembled WGS sequence"/>
</dbReference>
<sequence>MMKKIALFAVFAFALVSGLTLQADDSYAKTYKSGWAKFKNYFITDTFYLPAGTYTYKNSSSPTKAQYKVCIYKGSTVTNCRTLKGGNSSVDYSFKTGGNYKIKFQAVNLGGASQIYVSKYGVGN</sequence>
<proteinExistence type="predicted"/>
<reference evidence="2 3" key="1">
    <citation type="submission" date="2019-12" db="EMBL/GenBank/DDBJ databases">
        <title>Whole-genome analyses of novel actinobacteria.</title>
        <authorList>
            <person name="Sahin N."/>
            <person name="Saygin H."/>
        </authorList>
    </citation>
    <scope>NUCLEOTIDE SEQUENCE [LARGE SCALE GENOMIC DNA]</scope>
    <source>
        <strain evidence="2 3">KC615</strain>
    </source>
</reference>
<keyword evidence="3" id="KW-1185">Reference proteome</keyword>
<evidence type="ECO:0000313" key="3">
    <source>
        <dbReference type="Proteomes" id="UP000430692"/>
    </source>
</evidence>
<accession>A0A6I4VVZ0</accession>
<organism evidence="2 3">
    <name type="scientific">Shimazuella alba</name>
    <dbReference type="NCBI Taxonomy" id="2690964"/>
    <lineage>
        <taxon>Bacteria</taxon>
        <taxon>Bacillati</taxon>
        <taxon>Bacillota</taxon>
        <taxon>Bacilli</taxon>
        <taxon>Bacillales</taxon>
        <taxon>Thermoactinomycetaceae</taxon>
        <taxon>Shimazuella</taxon>
    </lineage>
</organism>
<name>A0A6I4VVZ0_9BACL</name>
<dbReference type="AlphaFoldDB" id="A0A6I4VVZ0"/>
<feature type="chain" id="PRO_5038546793" evidence="1">
    <location>
        <begin position="24"/>
        <end position="124"/>
    </location>
</feature>